<comment type="similarity">
    <text evidence="1 5">Belongs to the peptidase S8 family.</text>
</comment>
<sequence length="983" mass="108842">MSNFIPKKETFVDAFVKQNPDATGKGTIIVIIDTGIDPLARGLQKNSDGSNKIIDLIDVSGFGDVFLSKPIISQNGSKTSYQHPTNTNIRLFSMSPPFSNVLIGFFDEMRMQNTNTPDLDGDQESNSIFGVLLVDDGKSVYALIDANADQDISNEKPIQSYKESKDVFTFKTGTSSILNCALSIHKEVPKVVFSFDEDGHGTHVAGIAAGFNIYSDSSQRTFDGIAPDARLLGIKISNSSWDNISVTGSIKRAIDYAAKISILQQYPTIVNLSFGIGSELVEQADLEVFIDKVLLEHPNLYFCTSNGNNGPGLFSTGQPASSKSVISVGAMLTEGLSANGFGINRTVPAIHSFSSRSGDILKPDILAPGSAFYKHPAHASKILKSGTSMASPYIAGCLSIILSALNSFKPSIIQQKLIPQHVIKKAIISTATKIPPFSPEDIGAGLINVSSSYSRILEYIDKKLVFFVYSIFSESTFREKNLVQNYALYKTVESCPQSENFSINFSFPSTFTEFQKSNLFQIFSLHSSVDWLKPIQRSLILKGTLPSKISIEYQKSKILKKGLHFGTIYGTLNSSSHIAFQIPISIISPYFFSNSENNTLTFKNQLISTKISLNRYFFAIPENAASVIFKIKKKSSLPMLGIFNDPKGRKISNIEFDDNENVQTFVTKVSDVGIYELVIFEDPTTNNIESIQYDLTVKLNLFSLIPKLTVDSLLVVNILNSNPDVTESDVYASFLGYAKDTVIKIGISSSYKQMVIVNKADRSVQFNFSLSPTDLSKTTDIGVRLIDRKAFRYARLKYAGAGDWYNDPMALPNLMNYIERVTGIRTPTVQDIVEPSDPSIFSFSFVFMTGHGKVNFSTFDANNLRLYLEAGGFLYVDDDYGLAPSFMEEVKKIFPNEPLTEIPYSHSIYNIFFDFPKGFPKIHEHDGKSPRSYGIFLNNRLVLLFTTETNPSDGWVSTHNDAPEIREIAFKIGTNIVLTSLMR</sequence>
<evidence type="ECO:0000313" key="9">
    <source>
        <dbReference type="Proteomes" id="UP001195483"/>
    </source>
</evidence>
<dbReference type="PROSITE" id="PS00138">
    <property type="entry name" value="SUBTILASE_SER"/>
    <property type="match status" value="1"/>
</dbReference>
<keyword evidence="3 5" id="KW-0378">Hydrolase</keyword>
<reference evidence="8" key="3">
    <citation type="submission" date="2023-05" db="EMBL/GenBank/DDBJ databases">
        <authorList>
            <person name="Smith C.H."/>
        </authorList>
    </citation>
    <scope>NUCLEOTIDE SEQUENCE</scope>
    <source>
        <strain evidence="8">CHS0354</strain>
        <tissue evidence="8">Mantle</tissue>
    </source>
</reference>
<evidence type="ECO:0000313" key="8">
    <source>
        <dbReference type="EMBL" id="KAK3582228.1"/>
    </source>
</evidence>
<dbReference type="SUPFAM" id="SSF52743">
    <property type="entry name" value="Subtilisin-like"/>
    <property type="match status" value="1"/>
</dbReference>
<organism evidence="8 9">
    <name type="scientific">Potamilus streckersoni</name>
    <dbReference type="NCBI Taxonomy" id="2493646"/>
    <lineage>
        <taxon>Eukaryota</taxon>
        <taxon>Metazoa</taxon>
        <taxon>Spiralia</taxon>
        <taxon>Lophotrochozoa</taxon>
        <taxon>Mollusca</taxon>
        <taxon>Bivalvia</taxon>
        <taxon>Autobranchia</taxon>
        <taxon>Heteroconchia</taxon>
        <taxon>Palaeoheterodonta</taxon>
        <taxon>Unionida</taxon>
        <taxon>Unionoidea</taxon>
        <taxon>Unionidae</taxon>
        <taxon>Ambleminae</taxon>
        <taxon>Lampsilini</taxon>
        <taxon>Potamilus</taxon>
    </lineage>
</organism>
<protein>
    <recommendedName>
        <fullName evidence="10">Peptidase S8/S53 domain-containing protein</fullName>
    </recommendedName>
</protein>
<evidence type="ECO:0000259" key="7">
    <source>
        <dbReference type="Pfam" id="PF13709"/>
    </source>
</evidence>
<proteinExistence type="inferred from homology"/>
<dbReference type="PROSITE" id="PS51892">
    <property type="entry name" value="SUBTILASE"/>
    <property type="match status" value="1"/>
</dbReference>
<feature type="active site" description="Charge relay system" evidence="5">
    <location>
        <position position="200"/>
    </location>
</feature>
<dbReference type="Pfam" id="PF00082">
    <property type="entry name" value="Peptidase_S8"/>
    <property type="match status" value="1"/>
</dbReference>
<feature type="active site" description="Charge relay system" evidence="5">
    <location>
        <position position="33"/>
    </location>
</feature>
<dbReference type="AlphaFoldDB" id="A0AAE0RZ38"/>
<feature type="domain" description="DUF4159" evidence="7">
    <location>
        <begin position="793"/>
        <end position="978"/>
    </location>
</feature>
<keyword evidence="4 5" id="KW-0720">Serine protease</keyword>
<accession>A0AAE0RZ38</accession>
<dbReference type="PRINTS" id="PR00723">
    <property type="entry name" value="SUBTILISIN"/>
</dbReference>
<reference evidence="8" key="1">
    <citation type="journal article" date="2021" name="Genome Biol. Evol.">
        <title>A High-Quality Reference Genome for a Parasitic Bivalve with Doubly Uniparental Inheritance (Bivalvia: Unionida).</title>
        <authorList>
            <person name="Smith C.H."/>
        </authorList>
    </citation>
    <scope>NUCLEOTIDE SEQUENCE</scope>
    <source>
        <strain evidence="8">CHS0354</strain>
    </source>
</reference>
<dbReference type="InterPro" id="IPR000209">
    <property type="entry name" value="Peptidase_S8/S53_dom"/>
</dbReference>
<keyword evidence="2 5" id="KW-0645">Protease</keyword>
<dbReference type="InterPro" id="IPR015500">
    <property type="entry name" value="Peptidase_S8_subtilisin-rel"/>
</dbReference>
<dbReference type="Gene3D" id="3.40.50.12140">
    <property type="entry name" value="Domain of unknown function DUF4159"/>
    <property type="match status" value="1"/>
</dbReference>
<evidence type="ECO:0000256" key="3">
    <source>
        <dbReference type="ARBA" id="ARBA00022801"/>
    </source>
</evidence>
<dbReference type="InterPro" id="IPR023828">
    <property type="entry name" value="Peptidase_S8_Ser-AS"/>
</dbReference>
<dbReference type="PANTHER" id="PTHR43399">
    <property type="entry name" value="SUBTILISIN-RELATED"/>
    <property type="match status" value="1"/>
</dbReference>
<dbReference type="EMBL" id="JAEAOA010001427">
    <property type="protein sequence ID" value="KAK3582228.1"/>
    <property type="molecule type" value="Genomic_DNA"/>
</dbReference>
<evidence type="ECO:0000256" key="5">
    <source>
        <dbReference type="PROSITE-ProRule" id="PRU01240"/>
    </source>
</evidence>
<evidence type="ECO:0000256" key="2">
    <source>
        <dbReference type="ARBA" id="ARBA00022670"/>
    </source>
</evidence>
<dbReference type="GO" id="GO:0004252">
    <property type="term" value="F:serine-type endopeptidase activity"/>
    <property type="evidence" value="ECO:0007669"/>
    <property type="project" value="UniProtKB-UniRule"/>
</dbReference>
<dbReference type="GO" id="GO:0006508">
    <property type="term" value="P:proteolysis"/>
    <property type="evidence" value="ECO:0007669"/>
    <property type="project" value="UniProtKB-KW"/>
</dbReference>
<keyword evidence="9" id="KW-1185">Reference proteome</keyword>
<reference evidence="8" key="2">
    <citation type="journal article" date="2021" name="Genome Biol. Evol.">
        <title>Developing a high-quality reference genome for a parasitic bivalve with doubly uniparental inheritance (Bivalvia: Unionida).</title>
        <authorList>
            <person name="Smith C.H."/>
        </authorList>
    </citation>
    <scope>NUCLEOTIDE SEQUENCE</scope>
    <source>
        <strain evidence="8">CHS0354</strain>
        <tissue evidence="8">Mantle</tissue>
    </source>
</reference>
<dbReference type="InterPro" id="IPR022398">
    <property type="entry name" value="Peptidase_S8_His-AS"/>
</dbReference>
<evidence type="ECO:0000256" key="1">
    <source>
        <dbReference type="ARBA" id="ARBA00011073"/>
    </source>
</evidence>
<dbReference type="Proteomes" id="UP001195483">
    <property type="component" value="Unassembled WGS sequence"/>
</dbReference>
<dbReference type="Gene3D" id="3.40.50.200">
    <property type="entry name" value="Peptidase S8/S53 domain"/>
    <property type="match status" value="2"/>
</dbReference>
<name>A0AAE0RZ38_9BIVA</name>
<dbReference type="InterPro" id="IPR025297">
    <property type="entry name" value="DUF4159"/>
</dbReference>
<evidence type="ECO:0000256" key="4">
    <source>
        <dbReference type="ARBA" id="ARBA00022825"/>
    </source>
</evidence>
<feature type="domain" description="Peptidase S8/S53" evidence="6">
    <location>
        <begin position="24"/>
        <end position="433"/>
    </location>
</feature>
<dbReference type="InterPro" id="IPR051048">
    <property type="entry name" value="Peptidase_S8/S53_subtilisin"/>
</dbReference>
<feature type="active site" description="Charge relay system" evidence="5">
    <location>
        <position position="388"/>
    </location>
</feature>
<evidence type="ECO:0008006" key="10">
    <source>
        <dbReference type="Google" id="ProtNLM"/>
    </source>
</evidence>
<dbReference type="InterPro" id="IPR036852">
    <property type="entry name" value="Peptidase_S8/S53_dom_sf"/>
</dbReference>
<dbReference type="PANTHER" id="PTHR43399:SF4">
    <property type="entry name" value="CELL WALL-ASSOCIATED PROTEASE"/>
    <property type="match status" value="1"/>
</dbReference>
<evidence type="ECO:0000259" key="6">
    <source>
        <dbReference type="Pfam" id="PF00082"/>
    </source>
</evidence>
<gene>
    <name evidence="8" type="ORF">CHS0354_023767</name>
</gene>
<dbReference type="Pfam" id="PF13709">
    <property type="entry name" value="DUF4159"/>
    <property type="match status" value="1"/>
</dbReference>
<comment type="caution">
    <text evidence="8">The sequence shown here is derived from an EMBL/GenBank/DDBJ whole genome shotgun (WGS) entry which is preliminary data.</text>
</comment>
<dbReference type="PROSITE" id="PS00137">
    <property type="entry name" value="SUBTILASE_HIS"/>
    <property type="match status" value="1"/>
</dbReference>